<gene>
    <name evidence="1" type="ORF">NEIELOOT_02095</name>
</gene>
<name>D4DSQ0_NEIEG</name>
<dbReference type="Proteomes" id="UP000005536">
    <property type="component" value="Unassembled WGS sequence"/>
</dbReference>
<organism evidence="1 2">
    <name type="scientific">Neisseria elongata subsp. glycolytica ATCC 29315</name>
    <dbReference type="NCBI Taxonomy" id="546263"/>
    <lineage>
        <taxon>Bacteria</taxon>
        <taxon>Pseudomonadati</taxon>
        <taxon>Pseudomonadota</taxon>
        <taxon>Betaproteobacteria</taxon>
        <taxon>Neisseriales</taxon>
        <taxon>Neisseriaceae</taxon>
        <taxon>Neisseria</taxon>
    </lineage>
</organism>
<comment type="caution">
    <text evidence="1">The sequence shown here is derived from an EMBL/GenBank/DDBJ whole genome shotgun (WGS) entry which is preliminary data.</text>
</comment>
<dbReference type="EMBL" id="ADBF01000227">
    <property type="protein sequence ID" value="EFE49084.1"/>
    <property type="molecule type" value="Genomic_DNA"/>
</dbReference>
<accession>D4DSQ0</accession>
<proteinExistence type="predicted"/>
<reference evidence="1 2" key="1">
    <citation type="submission" date="2010-02" db="EMBL/GenBank/DDBJ databases">
        <authorList>
            <person name="Weinstock G."/>
            <person name="Sodergren E."/>
            <person name="Clifton S."/>
            <person name="Fulton L."/>
            <person name="Fulton B."/>
            <person name="Courtney L."/>
            <person name="Fronick C."/>
            <person name="Harrison M."/>
            <person name="Strong C."/>
            <person name="Farmer C."/>
            <person name="Delahaunty K."/>
            <person name="Markovic C."/>
            <person name="Hall O."/>
            <person name="Minx P."/>
            <person name="Tomlinson C."/>
            <person name="Mitreva M."/>
            <person name="Nelson J."/>
            <person name="Hou S."/>
            <person name="Wollam A."/>
            <person name="Pepin K.H."/>
            <person name="Johnson M."/>
            <person name="Bhonagiri V."/>
            <person name="Zhang X."/>
            <person name="Suruliraj S."/>
            <person name="Warren W."/>
            <person name="Chinwalla A."/>
            <person name="Mardis E.R."/>
            <person name="Wilson R.K."/>
        </authorList>
    </citation>
    <scope>NUCLEOTIDE SEQUENCE [LARGE SCALE GENOMIC DNA]</scope>
    <source>
        <strain evidence="1 2">ATCC 29315</strain>
    </source>
</reference>
<sequence>MVCRPISELQNYENDSYNYLLRRRQYRFLFFHFDFKESSDEHPYRTRHHG</sequence>
<evidence type="ECO:0000313" key="2">
    <source>
        <dbReference type="Proteomes" id="UP000005536"/>
    </source>
</evidence>
<protein>
    <submittedName>
        <fullName evidence="1">Uncharacterized protein</fullName>
    </submittedName>
</protein>
<evidence type="ECO:0000313" key="1">
    <source>
        <dbReference type="EMBL" id="EFE49084.1"/>
    </source>
</evidence>
<dbReference type="AlphaFoldDB" id="D4DSQ0"/>